<feature type="region of interest" description="Disordered" evidence="25">
    <location>
        <begin position="258"/>
        <end position="296"/>
    </location>
</feature>
<dbReference type="PANTHER" id="PTHR23512:SF3">
    <property type="entry name" value="MAJOR FACILITATOR SUPERFAMILY DOMAIN-CONTAINING PROTEIN 1"/>
    <property type="match status" value="1"/>
</dbReference>
<comment type="function">
    <text evidence="23">Lysosomal dipeptide uniporter that selectively exports lysine, arginine or histidine-containing dipeptides with a net positive charge from the lysosome lumen into the cytosol. Could play a role in a specific type of protein O-glycosylation indirectly regulating macrophages migration and tissue invasion. Also essential for liver homeostasis.</text>
</comment>
<feature type="transmembrane region" description="Helical" evidence="26">
    <location>
        <begin position="86"/>
        <end position="111"/>
    </location>
</feature>
<keyword evidence="5 26" id="KW-1133">Transmembrane helix</keyword>
<dbReference type="InterPro" id="IPR036259">
    <property type="entry name" value="MFS_trans_sf"/>
</dbReference>
<evidence type="ECO:0000256" key="10">
    <source>
        <dbReference type="ARBA" id="ARBA00044881"/>
    </source>
</evidence>
<evidence type="ECO:0000256" key="18">
    <source>
        <dbReference type="ARBA" id="ARBA00044912"/>
    </source>
</evidence>
<comment type="catalytic activity">
    <reaction evidence="17">
        <text>L-arginyl-glycine(out) = L-arginyl-glycine(in)</text>
        <dbReference type="Rhea" id="RHEA:79391"/>
        <dbReference type="ChEBI" id="CHEBI:229955"/>
    </reaction>
</comment>
<evidence type="ECO:0000256" key="11">
    <source>
        <dbReference type="ARBA" id="ARBA00044884"/>
    </source>
</evidence>
<evidence type="ECO:0000256" key="15">
    <source>
        <dbReference type="ARBA" id="ARBA00044899"/>
    </source>
</evidence>
<feature type="region of interest" description="Disordered" evidence="25">
    <location>
        <begin position="175"/>
        <end position="229"/>
    </location>
</feature>
<evidence type="ECO:0000256" key="1">
    <source>
        <dbReference type="ARBA" id="ARBA00004155"/>
    </source>
</evidence>
<comment type="catalytic activity">
    <reaction evidence="11">
        <text>L-alpha-aminoacyl-L-histidine(out) = L-alpha-aminoacyl-L-histidine(in)</text>
        <dbReference type="Rhea" id="RHEA:79375"/>
        <dbReference type="ChEBI" id="CHEBI:229967"/>
    </reaction>
</comment>
<keyword evidence="28" id="KW-1185">Reference proteome</keyword>
<comment type="catalytic activity">
    <reaction evidence="19">
        <text>L-alanyl-L-lysine(out) = L-alanyl-L-lysine(in)</text>
        <dbReference type="Rhea" id="RHEA:79415"/>
        <dbReference type="ChEBI" id="CHEBI:192470"/>
    </reaction>
</comment>
<accession>A0A9K3GLG1</accession>
<evidence type="ECO:0000256" key="19">
    <source>
        <dbReference type="ARBA" id="ARBA00044919"/>
    </source>
</evidence>
<evidence type="ECO:0000256" key="9">
    <source>
        <dbReference type="ARBA" id="ARBA00044878"/>
    </source>
</evidence>
<feature type="non-terminal residue" evidence="27">
    <location>
        <position position="1"/>
    </location>
</feature>
<comment type="catalytic activity">
    <reaction evidence="12">
        <text>L-lysyl-L-alpha-amino acid(out) = L-lysyl-L-alpha-amino acid(in)</text>
        <dbReference type="Rhea" id="RHEA:79387"/>
        <dbReference type="ChEBI" id="CHEBI:229965"/>
    </reaction>
</comment>
<comment type="similarity">
    <text evidence="2">Belongs to the major facilitator superfamily.</text>
</comment>
<comment type="catalytic activity">
    <reaction evidence="8">
        <text>L-lysyl-L-alanine(out) = L-lysyl-L-alanine(in)</text>
        <dbReference type="Rhea" id="RHEA:79399"/>
        <dbReference type="ChEBI" id="CHEBI:229954"/>
    </reaction>
</comment>
<feature type="transmembrane region" description="Helical" evidence="26">
    <location>
        <begin position="56"/>
        <end position="74"/>
    </location>
</feature>
<dbReference type="GO" id="GO:0005765">
    <property type="term" value="C:lysosomal membrane"/>
    <property type="evidence" value="ECO:0007669"/>
    <property type="project" value="UniProtKB-SubCell"/>
</dbReference>
<evidence type="ECO:0000256" key="5">
    <source>
        <dbReference type="ARBA" id="ARBA00022989"/>
    </source>
</evidence>
<reference evidence="27 28" key="1">
    <citation type="journal article" date="2018" name="PLoS ONE">
        <title>The draft genome of Kipferlia bialata reveals reductive genome evolution in fornicate parasites.</title>
        <authorList>
            <person name="Tanifuji G."/>
            <person name="Takabayashi S."/>
            <person name="Kume K."/>
            <person name="Takagi M."/>
            <person name="Nakayama T."/>
            <person name="Kamikawa R."/>
            <person name="Inagaki Y."/>
            <person name="Hashimoto T."/>
        </authorList>
    </citation>
    <scope>NUCLEOTIDE SEQUENCE [LARGE SCALE GENOMIC DNA]</scope>
    <source>
        <strain evidence="27">NY0173</strain>
    </source>
</reference>
<evidence type="ECO:0000256" key="21">
    <source>
        <dbReference type="ARBA" id="ARBA00044985"/>
    </source>
</evidence>
<dbReference type="AlphaFoldDB" id="A0A9K3GLG1"/>
<evidence type="ECO:0000256" key="8">
    <source>
        <dbReference type="ARBA" id="ARBA00044876"/>
    </source>
</evidence>
<evidence type="ECO:0000256" key="24">
    <source>
        <dbReference type="ARBA" id="ARBA00046376"/>
    </source>
</evidence>
<comment type="catalytic activity">
    <reaction evidence="10">
        <text>L-alpha-aminoacyl-L-arginine(out) = L-alpha-aminoacyl-L-arginine(in)</text>
        <dbReference type="Rhea" id="RHEA:79367"/>
        <dbReference type="ChEBI" id="CHEBI:229968"/>
    </reaction>
</comment>
<comment type="catalytic activity">
    <reaction evidence="14">
        <text>L-aspartyl-L-lysine(out) = L-aspartyl-L-lysine(in)</text>
        <dbReference type="Rhea" id="RHEA:79411"/>
        <dbReference type="ChEBI" id="CHEBI:229953"/>
    </reaction>
</comment>
<feature type="transmembrane region" description="Helical" evidence="26">
    <location>
        <begin position="118"/>
        <end position="138"/>
    </location>
</feature>
<evidence type="ECO:0000256" key="17">
    <source>
        <dbReference type="ARBA" id="ARBA00044903"/>
    </source>
</evidence>
<gene>
    <name evidence="27" type="ORF">KIPB_008408</name>
</gene>
<evidence type="ECO:0000256" key="2">
    <source>
        <dbReference type="ARBA" id="ARBA00008335"/>
    </source>
</evidence>
<feature type="transmembrane region" description="Helical" evidence="26">
    <location>
        <begin position="365"/>
        <end position="383"/>
    </location>
</feature>
<dbReference type="InterPro" id="IPR011701">
    <property type="entry name" value="MFS"/>
</dbReference>
<dbReference type="EMBL" id="BDIP01002596">
    <property type="protein sequence ID" value="GIQ86535.1"/>
    <property type="molecule type" value="Genomic_DNA"/>
</dbReference>
<comment type="catalytic activity">
    <reaction evidence="16">
        <text>L-lysyl-L-lysine(out) = L-lysyl-L-lysine(in)</text>
        <dbReference type="Rhea" id="RHEA:79403"/>
        <dbReference type="ChEBI" id="CHEBI:229956"/>
    </reaction>
</comment>
<evidence type="ECO:0000256" key="23">
    <source>
        <dbReference type="ARBA" id="ARBA00045709"/>
    </source>
</evidence>
<feature type="transmembrane region" description="Helical" evidence="26">
    <location>
        <begin position="324"/>
        <end position="345"/>
    </location>
</feature>
<evidence type="ECO:0000256" key="16">
    <source>
        <dbReference type="ARBA" id="ARBA00044900"/>
    </source>
</evidence>
<evidence type="ECO:0000313" key="27">
    <source>
        <dbReference type="EMBL" id="GIQ86535.1"/>
    </source>
</evidence>
<feature type="compositionally biased region" description="Basic and acidic residues" evidence="25">
    <location>
        <begin position="175"/>
        <end position="217"/>
    </location>
</feature>
<keyword evidence="7" id="KW-0458">Lysosome</keyword>
<comment type="subcellular location">
    <subcellularLocation>
        <location evidence="1">Lysosome membrane</location>
        <topology evidence="1">Multi-pass membrane protein</topology>
    </subcellularLocation>
</comment>
<comment type="catalytic activity">
    <reaction evidence="15">
        <text>L-arginyl-L-alpha-amino acid(out) = L-arginyl-L-alpha-amino acid(in)</text>
        <dbReference type="Rhea" id="RHEA:79371"/>
        <dbReference type="ChEBI" id="CHEBI:84315"/>
    </reaction>
</comment>
<keyword evidence="4 26" id="KW-0812">Transmembrane</keyword>
<keyword evidence="3" id="KW-0813">Transport</keyword>
<evidence type="ECO:0000256" key="7">
    <source>
        <dbReference type="ARBA" id="ARBA00023228"/>
    </source>
</evidence>
<evidence type="ECO:0000256" key="14">
    <source>
        <dbReference type="ARBA" id="ARBA00044898"/>
    </source>
</evidence>
<keyword evidence="6 26" id="KW-0472">Membrane</keyword>
<dbReference type="SUPFAM" id="SSF103473">
    <property type="entry name" value="MFS general substrate transporter"/>
    <property type="match status" value="1"/>
</dbReference>
<feature type="transmembrane region" description="Helical" evidence="26">
    <location>
        <begin position="150"/>
        <end position="171"/>
    </location>
</feature>
<evidence type="ECO:0000256" key="26">
    <source>
        <dbReference type="SAM" id="Phobius"/>
    </source>
</evidence>
<evidence type="ECO:0000256" key="13">
    <source>
        <dbReference type="ARBA" id="ARBA00044893"/>
    </source>
</evidence>
<organism evidence="27 28">
    <name type="scientific">Kipferlia bialata</name>
    <dbReference type="NCBI Taxonomy" id="797122"/>
    <lineage>
        <taxon>Eukaryota</taxon>
        <taxon>Metamonada</taxon>
        <taxon>Carpediemonas-like organisms</taxon>
        <taxon>Kipferlia</taxon>
    </lineage>
</organism>
<comment type="catalytic activity">
    <reaction evidence="9">
        <text>L-histidyl-glycine(out) = L-histidyl-glycine(in)</text>
        <dbReference type="Rhea" id="RHEA:79395"/>
        <dbReference type="ChEBI" id="CHEBI:229957"/>
    </reaction>
</comment>
<name>A0A9K3GLG1_9EUKA</name>
<comment type="catalytic activity">
    <reaction evidence="13">
        <text>L-alpha-aminoacyl-L-lysine(out) = L-alpha-aminoacyl-L-lysine(in)</text>
        <dbReference type="Rhea" id="RHEA:79383"/>
        <dbReference type="ChEBI" id="CHEBI:229966"/>
    </reaction>
</comment>
<comment type="caution">
    <text evidence="27">The sequence shown here is derived from an EMBL/GenBank/DDBJ whole genome shotgun (WGS) entry which is preliminary data.</text>
</comment>
<evidence type="ECO:0000256" key="20">
    <source>
        <dbReference type="ARBA" id="ARBA00044924"/>
    </source>
</evidence>
<proteinExistence type="inferred from homology"/>
<protein>
    <recommendedName>
        <fullName evidence="21">Lysosomal dipeptide transporter MFSD1</fullName>
    </recommendedName>
    <alternativeName>
        <fullName evidence="22">Major facilitator superfamily domain-containing protein 1</fullName>
    </alternativeName>
</protein>
<evidence type="ECO:0000256" key="3">
    <source>
        <dbReference type="ARBA" id="ARBA00022448"/>
    </source>
</evidence>
<comment type="catalytic activity">
    <reaction evidence="20">
        <text>L-lysyl-glycine(out) = L-lysyl-glycine(in)</text>
        <dbReference type="Rhea" id="RHEA:79407"/>
        <dbReference type="ChEBI" id="CHEBI:191202"/>
    </reaction>
</comment>
<dbReference type="GO" id="GO:0022857">
    <property type="term" value="F:transmembrane transporter activity"/>
    <property type="evidence" value="ECO:0007669"/>
    <property type="project" value="InterPro"/>
</dbReference>
<evidence type="ECO:0000256" key="22">
    <source>
        <dbReference type="ARBA" id="ARBA00045018"/>
    </source>
</evidence>
<feature type="transmembrane region" description="Helical" evidence="26">
    <location>
        <begin position="28"/>
        <end position="49"/>
    </location>
</feature>
<comment type="catalytic activity">
    <reaction evidence="18">
        <text>L-histidyl-L-alpha-amino acid(out) = L-histidyl-L-alpha-amino acid(in)</text>
        <dbReference type="Rhea" id="RHEA:79379"/>
        <dbReference type="ChEBI" id="CHEBI:229964"/>
    </reaction>
</comment>
<evidence type="ECO:0000256" key="6">
    <source>
        <dbReference type="ARBA" id="ARBA00023136"/>
    </source>
</evidence>
<dbReference type="Gene3D" id="1.20.1250.20">
    <property type="entry name" value="MFS general substrate transporter like domains"/>
    <property type="match status" value="1"/>
</dbReference>
<feature type="compositionally biased region" description="Basic and acidic residues" evidence="25">
    <location>
        <begin position="279"/>
        <end position="296"/>
    </location>
</feature>
<comment type="subunit">
    <text evidence="24">Homodimer. Interacts with lysosomal protein GLMP (via lumenal domain); the interaction starts while both proteins are still in the endoplasmic reticulum and is required for stabilization of MFSD1 in lysosomes but has no direct effect on its targeting to lysosomes or transporter activity.</text>
</comment>
<feature type="compositionally biased region" description="Basic and acidic residues" evidence="25">
    <location>
        <begin position="258"/>
        <end position="272"/>
    </location>
</feature>
<dbReference type="InterPro" id="IPR052187">
    <property type="entry name" value="MFSD1"/>
</dbReference>
<sequence>SFFLFELPSSTAVYLKDHFSITAAQYSLTHTVVAFMGIFCPSLLGLLTVRFRLGPVFIGATVCVCLSQLLQWVSADMADANYPLYLLARALFGTVIDVMFSFSETLILTGFTGPAQAVAYSVVVFVCRMASCLSYTLIPGVATDLGLVGTLRVTLTVSMLILPLVVTALMVMDREGEGEREGEEEKNGKSEVDGREGDREGKRSVSDVDAKESRQDILDPSGNPLKHEVFPVSTVPDEMQSDVTVHGTLVPEHCEDREESVRSINENDKPATDSEAVETVERDRRDSDTLEKGLSRTDAPIKEVENGAVPILSAWDTLLHTDRWAWLLIILIGVSYTPLYLFTGFYPLYMADQCGYTAEEASQSLYLVFLVNGIACMAVLILVSR</sequence>
<evidence type="ECO:0000256" key="4">
    <source>
        <dbReference type="ARBA" id="ARBA00022692"/>
    </source>
</evidence>
<evidence type="ECO:0000256" key="25">
    <source>
        <dbReference type="SAM" id="MobiDB-lite"/>
    </source>
</evidence>
<dbReference type="Pfam" id="PF07690">
    <property type="entry name" value="MFS_1"/>
    <property type="match status" value="1"/>
</dbReference>
<dbReference type="PANTHER" id="PTHR23512">
    <property type="entry name" value="MAJOR FACILITATOR SUPERFAMILY DOMAIN-CONTAINING PROTEIN 1"/>
    <property type="match status" value="1"/>
</dbReference>
<dbReference type="Proteomes" id="UP000265618">
    <property type="component" value="Unassembled WGS sequence"/>
</dbReference>
<evidence type="ECO:0000313" key="28">
    <source>
        <dbReference type="Proteomes" id="UP000265618"/>
    </source>
</evidence>
<evidence type="ECO:0000256" key="12">
    <source>
        <dbReference type="ARBA" id="ARBA00044891"/>
    </source>
</evidence>